<proteinExistence type="inferred from homology"/>
<feature type="binding site" evidence="9">
    <location>
        <begin position="160"/>
        <end position="162"/>
    </location>
    <ligand>
        <name>NADP(+)</name>
        <dbReference type="ChEBI" id="CHEBI:58349"/>
    </ligand>
</feature>
<feature type="binding site" evidence="9">
    <location>
        <position position="226"/>
    </location>
    <ligand>
        <name>NADP(+)</name>
        <dbReference type="ChEBI" id="CHEBI:58349"/>
    </ligand>
</feature>
<evidence type="ECO:0000313" key="13">
    <source>
        <dbReference type="Proteomes" id="UP000034683"/>
    </source>
</evidence>
<reference evidence="12 13" key="1">
    <citation type="journal article" date="2015" name="Nature">
        <title>rRNA introns, odd ribosomes, and small enigmatic genomes across a large radiation of phyla.</title>
        <authorList>
            <person name="Brown C.T."/>
            <person name="Hug L.A."/>
            <person name="Thomas B.C."/>
            <person name="Sharon I."/>
            <person name="Castelle C.J."/>
            <person name="Singh A."/>
            <person name="Wilkins M.J."/>
            <person name="Williams K.H."/>
            <person name="Banfield J.F."/>
        </authorList>
    </citation>
    <scope>NUCLEOTIDE SEQUENCE [LARGE SCALE GENOMIC DNA]</scope>
</reference>
<protein>
    <recommendedName>
        <fullName evidence="9">Bifunctional protein FolD</fullName>
    </recommendedName>
    <domain>
        <recommendedName>
            <fullName evidence="9">Methylenetetrahydrofolate dehydrogenase</fullName>
            <ecNumber evidence="9">1.5.1.5</ecNumber>
        </recommendedName>
    </domain>
    <domain>
        <recommendedName>
            <fullName evidence="9">Methenyltetrahydrofolate cyclohydrolase</fullName>
            <ecNumber evidence="9">3.5.4.9</ecNumber>
        </recommendedName>
    </domain>
</protein>
<dbReference type="UniPathway" id="UPA00193"/>
<evidence type="ECO:0000259" key="10">
    <source>
        <dbReference type="Pfam" id="PF00763"/>
    </source>
</evidence>
<comment type="similarity">
    <text evidence="9">Belongs to the tetrahydrofolate dehydrogenase/cyclohydrolase family.</text>
</comment>
<dbReference type="AlphaFoldDB" id="A0A0G0G8A7"/>
<keyword evidence="9" id="KW-0368">Histidine biosynthesis</keyword>
<comment type="caution">
    <text evidence="9">Lacks conserved residue(s) required for the propagation of feature annotation.</text>
</comment>
<dbReference type="GO" id="GO:0009086">
    <property type="term" value="P:methionine biosynthetic process"/>
    <property type="evidence" value="ECO:0007669"/>
    <property type="project" value="UniProtKB-KW"/>
</dbReference>
<keyword evidence="7 9" id="KW-0486">Methionine biosynthesis</keyword>
<dbReference type="InterPro" id="IPR046346">
    <property type="entry name" value="Aminoacid_DH-like_N_sf"/>
</dbReference>
<feature type="domain" description="Tetrahydrofolate dehydrogenase/cyclohydrolase catalytic" evidence="10">
    <location>
        <begin position="4"/>
        <end position="115"/>
    </location>
</feature>
<dbReference type="PANTHER" id="PTHR48099:SF5">
    <property type="entry name" value="C-1-TETRAHYDROFOLATE SYNTHASE, CYTOPLASMIC"/>
    <property type="match status" value="1"/>
</dbReference>
<dbReference type="Pfam" id="PF02882">
    <property type="entry name" value="THF_DHG_CYH_C"/>
    <property type="match status" value="1"/>
</dbReference>
<dbReference type="InterPro" id="IPR020631">
    <property type="entry name" value="THF_DH/CycHdrlase_NAD-bd_dom"/>
</dbReference>
<dbReference type="PANTHER" id="PTHR48099">
    <property type="entry name" value="C-1-TETRAHYDROFOLATE SYNTHASE, CYTOPLASMIC-RELATED"/>
    <property type="match status" value="1"/>
</dbReference>
<accession>A0A0G0G8A7</accession>
<keyword evidence="3 9" id="KW-0658">Purine biosynthesis</keyword>
<comment type="caution">
    <text evidence="12">The sequence shown here is derived from an EMBL/GenBank/DDBJ whole genome shotgun (WGS) entry which is preliminary data.</text>
</comment>
<evidence type="ECO:0000256" key="2">
    <source>
        <dbReference type="ARBA" id="ARBA00022563"/>
    </source>
</evidence>
<comment type="function">
    <text evidence="9">Catalyzes the oxidation of 5,10-methylenetetrahydrofolate to 5,10-methenyltetrahydrofolate and then the hydrolysis of 5,10-methenyltetrahydrofolate to 10-formyltetrahydrofolate.</text>
</comment>
<dbReference type="CDD" id="cd01080">
    <property type="entry name" value="NAD_bind_m-THF_DH_Cyclohyd"/>
    <property type="match status" value="1"/>
</dbReference>
<dbReference type="InterPro" id="IPR000672">
    <property type="entry name" value="THF_DH/CycHdrlase"/>
</dbReference>
<dbReference type="PATRIC" id="fig|1618733.3.peg.333"/>
<dbReference type="Gene3D" id="3.40.50.720">
    <property type="entry name" value="NAD(P)-binding Rossmann-like Domain"/>
    <property type="match status" value="1"/>
</dbReference>
<evidence type="ECO:0000256" key="1">
    <source>
        <dbReference type="ARBA" id="ARBA00004777"/>
    </source>
</evidence>
<comment type="catalytic activity">
    <reaction evidence="9">
        <text>(6R)-5,10-methenyltetrahydrofolate + H2O = (6R)-10-formyltetrahydrofolate + H(+)</text>
        <dbReference type="Rhea" id="RHEA:23700"/>
        <dbReference type="ChEBI" id="CHEBI:15377"/>
        <dbReference type="ChEBI" id="CHEBI:15378"/>
        <dbReference type="ChEBI" id="CHEBI:57455"/>
        <dbReference type="ChEBI" id="CHEBI:195366"/>
        <dbReference type="EC" id="3.5.4.9"/>
    </reaction>
</comment>
<keyword evidence="5 9" id="KW-0521">NADP</keyword>
<comment type="catalytic activity">
    <reaction evidence="9">
        <text>(6R)-5,10-methylene-5,6,7,8-tetrahydrofolate + NADP(+) = (6R)-5,10-methenyltetrahydrofolate + NADPH</text>
        <dbReference type="Rhea" id="RHEA:22812"/>
        <dbReference type="ChEBI" id="CHEBI:15636"/>
        <dbReference type="ChEBI" id="CHEBI:57455"/>
        <dbReference type="ChEBI" id="CHEBI:57783"/>
        <dbReference type="ChEBI" id="CHEBI:58349"/>
        <dbReference type="EC" id="1.5.1.5"/>
    </reaction>
</comment>
<dbReference type="GO" id="GO:0004477">
    <property type="term" value="F:methenyltetrahydrofolate cyclohydrolase activity"/>
    <property type="evidence" value="ECO:0007669"/>
    <property type="project" value="UniProtKB-UniRule"/>
</dbReference>
<keyword evidence="2 9" id="KW-0554">One-carbon metabolism</keyword>
<evidence type="ECO:0000256" key="8">
    <source>
        <dbReference type="ARBA" id="ARBA00023268"/>
    </source>
</evidence>
<dbReference type="Pfam" id="PF00763">
    <property type="entry name" value="THF_DHG_CYH"/>
    <property type="match status" value="1"/>
</dbReference>
<dbReference type="InterPro" id="IPR020630">
    <property type="entry name" value="THF_DH/CycHdrlase_cat_dom"/>
</dbReference>
<comment type="pathway">
    <text evidence="1 9">One-carbon metabolism; tetrahydrofolate interconversion.</text>
</comment>
<dbReference type="GO" id="GO:0000105">
    <property type="term" value="P:L-histidine biosynthetic process"/>
    <property type="evidence" value="ECO:0007669"/>
    <property type="project" value="UniProtKB-KW"/>
</dbReference>
<dbReference type="HAMAP" id="MF_01576">
    <property type="entry name" value="THF_DHG_CYH"/>
    <property type="match status" value="1"/>
</dbReference>
<keyword evidence="9" id="KW-0028">Amino-acid biosynthesis</keyword>
<dbReference type="Proteomes" id="UP000034683">
    <property type="component" value="Unassembled WGS sequence"/>
</dbReference>
<dbReference type="PRINTS" id="PR00085">
    <property type="entry name" value="THFDHDRGNASE"/>
</dbReference>
<dbReference type="EC" id="3.5.4.9" evidence="9"/>
<keyword evidence="8 9" id="KW-0511">Multifunctional enzyme</keyword>
<dbReference type="EMBL" id="LBRA01000017">
    <property type="protein sequence ID" value="KKP87952.1"/>
    <property type="molecule type" value="Genomic_DNA"/>
</dbReference>
<evidence type="ECO:0000256" key="7">
    <source>
        <dbReference type="ARBA" id="ARBA00023167"/>
    </source>
</evidence>
<evidence type="ECO:0000256" key="4">
    <source>
        <dbReference type="ARBA" id="ARBA00022801"/>
    </source>
</evidence>
<evidence type="ECO:0000256" key="5">
    <source>
        <dbReference type="ARBA" id="ARBA00022857"/>
    </source>
</evidence>
<evidence type="ECO:0000256" key="9">
    <source>
        <dbReference type="HAMAP-Rule" id="MF_01576"/>
    </source>
</evidence>
<dbReference type="InterPro" id="IPR036291">
    <property type="entry name" value="NAD(P)-bd_dom_sf"/>
</dbReference>
<evidence type="ECO:0000256" key="3">
    <source>
        <dbReference type="ARBA" id="ARBA00022755"/>
    </source>
</evidence>
<dbReference type="EC" id="1.5.1.5" evidence="9"/>
<organism evidence="12 13">
    <name type="scientific">Candidatus Nomurabacteria bacterium GW2011_GWA2_35_80</name>
    <dbReference type="NCBI Taxonomy" id="1618733"/>
    <lineage>
        <taxon>Bacteria</taxon>
        <taxon>Candidatus Nomuraibacteriota</taxon>
    </lineage>
</organism>
<name>A0A0G0G8A7_9BACT</name>
<dbReference type="SUPFAM" id="SSF53223">
    <property type="entry name" value="Aminoacid dehydrogenase-like, N-terminal domain"/>
    <property type="match status" value="1"/>
</dbReference>
<comment type="subunit">
    <text evidence="9">Homodimer.</text>
</comment>
<dbReference type="GO" id="GO:0005829">
    <property type="term" value="C:cytosol"/>
    <property type="evidence" value="ECO:0007669"/>
    <property type="project" value="TreeGrafter"/>
</dbReference>
<keyword evidence="6 9" id="KW-0560">Oxidoreductase</keyword>
<dbReference type="SUPFAM" id="SSF51735">
    <property type="entry name" value="NAD(P)-binding Rossmann-fold domains"/>
    <property type="match status" value="1"/>
</dbReference>
<keyword evidence="4 9" id="KW-0378">Hydrolase</keyword>
<dbReference type="GO" id="GO:0006164">
    <property type="term" value="P:purine nucleotide biosynthetic process"/>
    <property type="evidence" value="ECO:0007669"/>
    <property type="project" value="UniProtKB-KW"/>
</dbReference>
<dbReference type="GO" id="GO:0004488">
    <property type="term" value="F:methylenetetrahydrofolate dehydrogenase (NADP+) activity"/>
    <property type="evidence" value="ECO:0007669"/>
    <property type="project" value="UniProtKB-UniRule"/>
</dbReference>
<evidence type="ECO:0000256" key="6">
    <source>
        <dbReference type="ARBA" id="ARBA00023002"/>
    </source>
</evidence>
<evidence type="ECO:0000313" key="12">
    <source>
        <dbReference type="EMBL" id="KKP87952.1"/>
    </source>
</evidence>
<gene>
    <name evidence="9" type="primary">folD</name>
    <name evidence="12" type="ORF">UR92_C0017G0002</name>
</gene>
<feature type="domain" description="Tetrahydrofolate dehydrogenase/cyclohydrolase NAD(P)-binding" evidence="11">
    <location>
        <begin position="136"/>
        <end position="280"/>
    </location>
</feature>
<dbReference type="GO" id="GO:0035999">
    <property type="term" value="P:tetrahydrofolate interconversion"/>
    <property type="evidence" value="ECO:0007669"/>
    <property type="project" value="UniProtKB-UniRule"/>
</dbReference>
<sequence length="294" mass="31918">MQIIDGKKIRDKILAKIKKEIAFLPFKPIFCDVLVGNDRVSMQYVRMKKQNAEKIGILFHNANFPTSIKTQDLIKEIKILNKIPNMCGIIVQLPLPKTLDGKAIMDAIDPHLDVDCLGTVASDKFYKGEINFGFPTALACMALLDYLNLDFKGKKIVVLGQGELVGKPVTALLQFRGFYPDIVRSKTENKKEIIKQADVIISGIGKGKYITGDMIKRGAIIIDAGTSESGESSSNTPTNVVGDVDFESVKGVASFISPVPGGVGPVTIAMLFNNVLKVAKSLGTARGNFAESNI</sequence>
<evidence type="ECO:0000259" key="11">
    <source>
        <dbReference type="Pfam" id="PF02882"/>
    </source>
</evidence>
<dbReference type="Gene3D" id="3.40.50.10860">
    <property type="entry name" value="Leucine Dehydrogenase, chain A, domain 1"/>
    <property type="match status" value="1"/>
</dbReference>